<dbReference type="Proteomes" id="UP001165653">
    <property type="component" value="Unassembled WGS sequence"/>
</dbReference>
<dbReference type="EMBL" id="JAPDDR010000003">
    <property type="protein sequence ID" value="MCW1913536.1"/>
    <property type="molecule type" value="Genomic_DNA"/>
</dbReference>
<sequence length="217" mass="23849">MKTISSLCLGLFLLAPAIAEDAPATLDLTQPPSFREMTKTGLKFPIPPWLDDLARLSPNAGGPGGQRAPVQVPFTMLSMEAEPSSFSLRQADRQNEAIAWKLMRCHFPRSEWTEPGEHYPPKLPITDESRISLLELRTNGDPATLMRQAVATLKVLGVSDAKLDTWISSGLWQNAPEFTATYKDQEPAITFYLATPSLRAGAQGASLSLTLKWGERK</sequence>
<comment type="caution">
    <text evidence="2">The sequence shown here is derived from an EMBL/GenBank/DDBJ whole genome shotgun (WGS) entry which is preliminary data.</text>
</comment>
<reference evidence="2" key="1">
    <citation type="submission" date="2022-10" db="EMBL/GenBank/DDBJ databases">
        <title>Luteolibacter sp. GHJ8, whole genome shotgun sequencing project.</title>
        <authorList>
            <person name="Zhao G."/>
            <person name="Shen L."/>
        </authorList>
    </citation>
    <scope>NUCLEOTIDE SEQUENCE</scope>
    <source>
        <strain evidence="2">GHJ8</strain>
    </source>
</reference>
<evidence type="ECO:0000256" key="1">
    <source>
        <dbReference type="SAM" id="SignalP"/>
    </source>
</evidence>
<name>A0ABT3G115_9BACT</name>
<keyword evidence="1" id="KW-0732">Signal</keyword>
<accession>A0ABT3G115</accession>
<protein>
    <submittedName>
        <fullName evidence="2">Uncharacterized protein</fullName>
    </submittedName>
</protein>
<proteinExistence type="predicted"/>
<evidence type="ECO:0000313" key="3">
    <source>
        <dbReference type="Proteomes" id="UP001165653"/>
    </source>
</evidence>
<organism evidence="2 3">
    <name type="scientific">Luteolibacter rhizosphaerae</name>
    <dbReference type="NCBI Taxonomy" id="2989719"/>
    <lineage>
        <taxon>Bacteria</taxon>
        <taxon>Pseudomonadati</taxon>
        <taxon>Verrucomicrobiota</taxon>
        <taxon>Verrucomicrobiia</taxon>
        <taxon>Verrucomicrobiales</taxon>
        <taxon>Verrucomicrobiaceae</taxon>
        <taxon>Luteolibacter</taxon>
    </lineage>
</organism>
<feature type="chain" id="PRO_5046585818" evidence="1">
    <location>
        <begin position="20"/>
        <end position="217"/>
    </location>
</feature>
<keyword evidence="3" id="KW-1185">Reference proteome</keyword>
<feature type="signal peptide" evidence="1">
    <location>
        <begin position="1"/>
        <end position="19"/>
    </location>
</feature>
<gene>
    <name evidence="2" type="ORF">OJ996_08120</name>
</gene>
<evidence type="ECO:0000313" key="2">
    <source>
        <dbReference type="EMBL" id="MCW1913536.1"/>
    </source>
</evidence>
<dbReference type="RefSeq" id="WP_264513037.1">
    <property type="nucleotide sequence ID" value="NZ_JAPDDR010000003.1"/>
</dbReference>